<evidence type="ECO:0000256" key="15">
    <source>
        <dbReference type="ARBA" id="ARBA00057069"/>
    </source>
</evidence>
<evidence type="ECO:0000256" key="3">
    <source>
        <dbReference type="ARBA" id="ARBA00022443"/>
    </source>
</evidence>
<dbReference type="CDD" id="cd08592">
    <property type="entry name" value="PI-PLCc_gamma"/>
    <property type="match status" value="1"/>
</dbReference>
<dbReference type="PROSITE" id="PS50004">
    <property type="entry name" value="C2"/>
    <property type="match status" value="1"/>
</dbReference>
<dbReference type="FunFam" id="2.60.40.150:FF:000094">
    <property type="entry name" value="1-phosphatidylinositol 4,5-bisphosphate phosphodiesterase gamma"/>
    <property type="match status" value="1"/>
</dbReference>
<dbReference type="SUPFAM" id="SSF49562">
    <property type="entry name" value="C2 domain (Calcium/lipid-binding domain, CaLB)"/>
    <property type="match status" value="1"/>
</dbReference>
<dbReference type="FunFam" id="3.30.505.10:FF:000009">
    <property type="entry name" value="1-phosphatidylinositol 4,5-bisphosphate phosphodiesterase gamma"/>
    <property type="match status" value="1"/>
</dbReference>
<feature type="domain" description="SH2" evidence="21">
    <location>
        <begin position="1135"/>
        <end position="1225"/>
    </location>
</feature>
<keyword evidence="8 19" id="KW-0442">Lipid degradation</keyword>
<comment type="subunit">
    <text evidence="16">Part of a complex composed of EEIG1, TNFRSF11A/RANK, PLCG2, GAB2, TEC and BTK; complex formation increases in the presence of TNFSF11/RANKL. Interacts (via SH2 domain) with CSF1R (tyrosine phosphorylated). Interacts constitutively with THEMIS2.</text>
</comment>
<dbReference type="PANTHER" id="PTHR10336:SF25">
    <property type="entry name" value="1-PHOSPHATIDYLINOSITOL 4,5-BISPHOSPHATE PHOSPHODIESTERASE GAMMA-2"/>
    <property type="match status" value="1"/>
</dbReference>
<evidence type="ECO:0000256" key="11">
    <source>
        <dbReference type="ARBA" id="ARBA00023136"/>
    </source>
</evidence>
<dbReference type="InterPro" id="IPR035024">
    <property type="entry name" value="PLC-gamma_N-SH2"/>
</dbReference>
<organism evidence="26 27">
    <name type="scientific">Knipowitschia caucasica</name>
    <name type="common">Caucasian dwarf goby</name>
    <name type="synonym">Pomatoschistus caucasicus</name>
    <dbReference type="NCBI Taxonomy" id="637954"/>
    <lineage>
        <taxon>Eukaryota</taxon>
        <taxon>Metazoa</taxon>
        <taxon>Chordata</taxon>
        <taxon>Craniata</taxon>
        <taxon>Vertebrata</taxon>
        <taxon>Euteleostomi</taxon>
        <taxon>Actinopterygii</taxon>
        <taxon>Neopterygii</taxon>
        <taxon>Teleostei</taxon>
        <taxon>Neoteleostei</taxon>
        <taxon>Acanthomorphata</taxon>
        <taxon>Gobiaria</taxon>
        <taxon>Gobiiformes</taxon>
        <taxon>Gobioidei</taxon>
        <taxon>Gobiidae</taxon>
        <taxon>Gobiinae</taxon>
        <taxon>Knipowitschia</taxon>
    </lineage>
</organism>
<evidence type="ECO:0000259" key="24">
    <source>
        <dbReference type="PROSITE" id="PS50008"/>
    </source>
</evidence>
<dbReference type="SUPFAM" id="SSF55550">
    <property type="entry name" value="SH2 domain"/>
    <property type="match status" value="2"/>
</dbReference>
<dbReference type="InterPro" id="IPR001711">
    <property type="entry name" value="PLipase_C_Pinositol-sp_Y"/>
</dbReference>
<accession>A0AAV2L630</accession>
<dbReference type="PRINTS" id="PR00390">
    <property type="entry name" value="PHPHLIPASEC"/>
</dbReference>
<dbReference type="GO" id="GO:0010634">
    <property type="term" value="P:positive regulation of epithelial cell migration"/>
    <property type="evidence" value="ECO:0007669"/>
    <property type="project" value="TreeGrafter"/>
</dbReference>
<dbReference type="SMART" id="SM00252">
    <property type="entry name" value="SH2"/>
    <property type="match status" value="2"/>
</dbReference>
<feature type="compositionally biased region" description="Polar residues" evidence="20">
    <location>
        <begin position="1708"/>
        <end position="1726"/>
    </location>
</feature>
<evidence type="ECO:0000259" key="25">
    <source>
        <dbReference type="PROSITE" id="PS51886"/>
    </source>
</evidence>
<dbReference type="SUPFAM" id="SSF50044">
    <property type="entry name" value="SH3-domain"/>
    <property type="match status" value="1"/>
</dbReference>
<evidence type="ECO:0000256" key="8">
    <source>
        <dbReference type="ARBA" id="ARBA00022963"/>
    </source>
</evidence>
<comment type="cofactor">
    <cofactor evidence="1">
        <name>Ca(2+)</name>
        <dbReference type="ChEBI" id="CHEBI:29108"/>
    </cofactor>
</comment>
<dbReference type="PRINTS" id="PR00401">
    <property type="entry name" value="SH2DOMAIN"/>
</dbReference>
<feature type="domain" description="SH3" evidence="22">
    <location>
        <begin position="1258"/>
        <end position="1318"/>
    </location>
</feature>
<dbReference type="SUPFAM" id="SSF51695">
    <property type="entry name" value="PLC-like phosphodiesterases"/>
    <property type="match status" value="1"/>
</dbReference>
<dbReference type="Pfam" id="PF07534">
    <property type="entry name" value="TLD"/>
    <property type="match status" value="1"/>
</dbReference>
<dbReference type="GO" id="GO:0051209">
    <property type="term" value="P:release of sequestered calcium ion into cytosol"/>
    <property type="evidence" value="ECO:0007669"/>
    <property type="project" value="TreeGrafter"/>
</dbReference>
<keyword evidence="7" id="KW-0106">Calcium</keyword>
<dbReference type="CDD" id="cd10341">
    <property type="entry name" value="SH2_N-SH2_PLC_gamma_like"/>
    <property type="match status" value="1"/>
</dbReference>
<dbReference type="Proteomes" id="UP001497482">
    <property type="component" value="Chromosome 20"/>
</dbReference>
<dbReference type="GO" id="GO:1902533">
    <property type="term" value="P:positive regulation of intracellular signal transduction"/>
    <property type="evidence" value="ECO:0007669"/>
    <property type="project" value="UniProtKB-ARBA"/>
</dbReference>
<dbReference type="InterPro" id="IPR001192">
    <property type="entry name" value="PI-PLC_fam"/>
</dbReference>
<feature type="domain" description="SH2" evidence="21">
    <location>
        <begin position="1020"/>
        <end position="1124"/>
    </location>
</feature>
<dbReference type="SMART" id="SM00148">
    <property type="entry name" value="PLCXc"/>
    <property type="match status" value="1"/>
</dbReference>
<dbReference type="Pfam" id="PF00168">
    <property type="entry name" value="C2"/>
    <property type="match status" value="1"/>
</dbReference>
<dbReference type="PROSITE" id="PS50001">
    <property type="entry name" value="SH2"/>
    <property type="match status" value="2"/>
</dbReference>
<dbReference type="PROSITE" id="PS50002">
    <property type="entry name" value="SH3"/>
    <property type="match status" value="1"/>
</dbReference>
<dbReference type="InterPro" id="IPR011993">
    <property type="entry name" value="PH-like_dom_sf"/>
</dbReference>
<dbReference type="SUPFAM" id="SSF50729">
    <property type="entry name" value="PH domain-like"/>
    <property type="match status" value="2"/>
</dbReference>
<dbReference type="InterPro" id="IPR057061">
    <property type="entry name" value="PLCG_EF-hand_2"/>
</dbReference>
<keyword evidence="5" id="KW-0677">Repeat</keyword>
<dbReference type="InterPro" id="IPR036028">
    <property type="entry name" value="SH3-like_dom_sf"/>
</dbReference>
<reference evidence="26 27" key="1">
    <citation type="submission" date="2024-04" db="EMBL/GenBank/DDBJ databases">
        <authorList>
            <person name="Waldvogel A.-M."/>
            <person name="Schoenle A."/>
        </authorList>
    </citation>
    <scope>NUCLEOTIDE SEQUENCE [LARGE SCALE GENOMIC DNA]</scope>
</reference>
<proteinExistence type="predicted"/>
<evidence type="ECO:0000313" key="27">
    <source>
        <dbReference type="Proteomes" id="UP001497482"/>
    </source>
</evidence>
<dbReference type="FunFam" id="3.30.505.10:FF:000011">
    <property type="entry name" value="1-phosphatidylinositol 4,5-bisphosphate phosphodiesterase gamma"/>
    <property type="match status" value="1"/>
</dbReference>
<dbReference type="InterPro" id="IPR035892">
    <property type="entry name" value="C2_domain_sf"/>
</dbReference>
<keyword evidence="12" id="KW-0807">Transducer</keyword>
<dbReference type="Pfam" id="PF00017">
    <property type="entry name" value="SH2"/>
    <property type="match status" value="2"/>
</dbReference>
<comment type="function">
    <text evidence="15">The production of the second messenger molecules diacylglycerol (DAG) and inositol 1,4,5-trisphosphate (IP3) is mediated by activated phosphatidylinositol-specific phospholipase C enzymes. It is a crucial enzyme in transmembrane signaling.</text>
</comment>
<protein>
    <recommendedName>
        <fullName evidence="19">Phosphoinositide phospholipase C</fullName>
        <ecNumber evidence="19">3.1.4.11</ecNumber>
    </recommendedName>
</protein>
<dbReference type="CDD" id="cd13362">
    <property type="entry name" value="PH_PLC_gamma"/>
    <property type="match status" value="1"/>
</dbReference>
<dbReference type="Gene3D" id="2.30.29.30">
    <property type="entry name" value="Pleckstrin-homology domain (PH domain)/Phosphotyrosine-binding domain (PTB)"/>
    <property type="match status" value="1"/>
</dbReference>
<keyword evidence="4" id="KW-0597">Phosphoprotein</keyword>
<evidence type="ECO:0000259" key="22">
    <source>
        <dbReference type="PROSITE" id="PS50002"/>
    </source>
</evidence>
<evidence type="ECO:0000313" key="26">
    <source>
        <dbReference type="EMBL" id="CAL1595134.1"/>
    </source>
</evidence>
<evidence type="ECO:0000256" key="12">
    <source>
        <dbReference type="ARBA" id="ARBA00023224"/>
    </source>
</evidence>
<evidence type="ECO:0000256" key="19">
    <source>
        <dbReference type="RuleBase" id="RU361133"/>
    </source>
</evidence>
<evidence type="ECO:0000256" key="13">
    <source>
        <dbReference type="ARBA" id="ARBA00023288"/>
    </source>
</evidence>
<evidence type="ECO:0000256" key="4">
    <source>
        <dbReference type="ARBA" id="ARBA00022553"/>
    </source>
</evidence>
<dbReference type="EMBL" id="OZ035842">
    <property type="protein sequence ID" value="CAL1595134.1"/>
    <property type="molecule type" value="Genomic_DNA"/>
</dbReference>
<dbReference type="FunFam" id="3.20.20.190:FF:000012">
    <property type="entry name" value="1-phosphatidylinositol 4,5-bisphosphate phosphodiesterase gamma"/>
    <property type="match status" value="1"/>
</dbReference>
<dbReference type="InterPro" id="IPR001452">
    <property type="entry name" value="SH3_domain"/>
</dbReference>
<dbReference type="InterPro" id="IPR011992">
    <property type="entry name" value="EF-hand-dom_pair"/>
</dbReference>
<dbReference type="GO" id="GO:0010628">
    <property type="term" value="P:positive regulation of gene expression"/>
    <property type="evidence" value="ECO:0007669"/>
    <property type="project" value="UniProtKB-ARBA"/>
</dbReference>
<dbReference type="InterPro" id="IPR000008">
    <property type="entry name" value="C2_dom"/>
</dbReference>
<dbReference type="Pfam" id="PF00018">
    <property type="entry name" value="SH3_1"/>
    <property type="match status" value="1"/>
</dbReference>
<dbReference type="SMART" id="SM00149">
    <property type="entry name" value="PLCYc"/>
    <property type="match status" value="1"/>
</dbReference>
<dbReference type="GO" id="GO:0004435">
    <property type="term" value="F:phosphatidylinositol-4,5-bisphosphate phospholipase C activity"/>
    <property type="evidence" value="ECO:0007669"/>
    <property type="project" value="UniProtKB-EC"/>
</dbReference>
<evidence type="ECO:0000256" key="5">
    <source>
        <dbReference type="ARBA" id="ARBA00022737"/>
    </source>
</evidence>
<evidence type="ECO:0000256" key="6">
    <source>
        <dbReference type="ARBA" id="ARBA00022801"/>
    </source>
</evidence>
<evidence type="ECO:0000256" key="14">
    <source>
        <dbReference type="ARBA" id="ARBA00023674"/>
    </source>
</evidence>
<comment type="catalytic activity">
    <reaction evidence="14">
        <text>a 1,2-diacyl-sn-glycero-3-phospho-(1D-myo-inositol-4,5-bisphosphate) + H2O = 1D-myo-inositol 1,4,5-trisphosphate + a 1,2-diacyl-sn-glycerol + H(+)</text>
        <dbReference type="Rhea" id="RHEA:33179"/>
        <dbReference type="ChEBI" id="CHEBI:15377"/>
        <dbReference type="ChEBI" id="CHEBI:15378"/>
        <dbReference type="ChEBI" id="CHEBI:17815"/>
        <dbReference type="ChEBI" id="CHEBI:58456"/>
        <dbReference type="ChEBI" id="CHEBI:203600"/>
        <dbReference type="EC" id="3.1.4.11"/>
    </reaction>
    <physiologicalReaction direction="left-to-right" evidence="14">
        <dbReference type="Rhea" id="RHEA:33180"/>
    </physiologicalReaction>
</comment>
<dbReference type="InterPro" id="IPR000909">
    <property type="entry name" value="PLipase_C_PInositol-sp_X_dom"/>
</dbReference>
<dbReference type="SMART" id="SM00326">
    <property type="entry name" value="SH3"/>
    <property type="match status" value="1"/>
</dbReference>
<evidence type="ECO:0000256" key="16">
    <source>
        <dbReference type="ARBA" id="ARBA00062151"/>
    </source>
</evidence>
<dbReference type="GO" id="GO:0048015">
    <property type="term" value="P:phosphatidylinositol-mediated signaling"/>
    <property type="evidence" value="ECO:0007669"/>
    <property type="project" value="TreeGrafter"/>
</dbReference>
<dbReference type="GO" id="GO:0046488">
    <property type="term" value="P:phosphatidylinositol metabolic process"/>
    <property type="evidence" value="ECO:0007669"/>
    <property type="project" value="TreeGrafter"/>
</dbReference>
<dbReference type="InterPro" id="IPR036860">
    <property type="entry name" value="SH2_dom_sf"/>
</dbReference>
<dbReference type="InterPro" id="IPR000980">
    <property type="entry name" value="SH2"/>
</dbReference>
<dbReference type="InterPro" id="IPR006571">
    <property type="entry name" value="TLDc_dom"/>
</dbReference>
<evidence type="ECO:0000256" key="18">
    <source>
        <dbReference type="PROSITE-ProRule" id="PRU00192"/>
    </source>
</evidence>
<dbReference type="Pfam" id="PF23329">
    <property type="entry name" value="EF_HAND_1_PLCG"/>
    <property type="match status" value="1"/>
</dbReference>
<dbReference type="EC" id="3.1.4.11" evidence="19"/>
<evidence type="ECO:0000256" key="1">
    <source>
        <dbReference type="ARBA" id="ARBA00001913"/>
    </source>
</evidence>
<dbReference type="PROSITE" id="PS50007">
    <property type="entry name" value="PIPLC_X_DOMAIN"/>
    <property type="match status" value="1"/>
</dbReference>
<keyword evidence="3 18" id="KW-0728">SH3 domain</keyword>
<gene>
    <name evidence="26" type="ORF">KC01_LOCUS23991</name>
</gene>
<dbReference type="InterPro" id="IPR056586">
    <property type="entry name" value="EF-hand_PLCG1"/>
</dbReference>
<evidence type="ECO:0000256" key="9">
    <source>
        <dbReference type="ARBA" id="ARBA00022999"/>
    </source>
</evidence>
<dbReference type="FunFam" id="2.30.29.30:FF:000168">
    <property type="entry name" value="1-phosphatidylinositol 4,5-bisphosphate phosphodiesterase gamma"/>
    <property type="match status" value="1"/>
</dbReference>
<dbReference type="GO" id="GO:0032587">
    <property type="term" value="C:ruffle membrane"/>
    <property type="evidence" value="ECO:0007669"/>
    <property type="project" value="TreeGrafter"/>
</dbReference>
<dbReference type="Pfam" id="PF23583">
    <property type="entry name" value="EF_HAND_2_PLCG"/>
    <property type="match status" value="1"/>
</dbReference>
<sequence>MSNSNHKKEVNLSSHKSAEDVWNWIEVVSVLRIMGNTGSELMHKRLDRFRPEERPMVQAVFDRLQGSAPTGAPAKADLSLAMLQSAVGSVIPDAMVQRIYRCLCSVDSVPAPGGSGKARSVSGVTRDQLVIFLADSLRGTAEERAPLVLSMSQNPGSQAASVSCDQVIQFLKDLIAAVIQIQTNRGRLHGWKPERMGNASAGVKQLSEQMCSELKPSDEGCDRSCLEDWIFRVPGVSMYIEMVVSEGFNITLGGYSSPTLLPPCLNAPWKQLHSLLDLPTIMFLATQLPDRCSAPWRLMFSTKFHGESFTRMVTGLLKCGPTLLLIKDTKGHIFGGFASQDWEIKPQFQGDSSCFLFTVSPFLRVYNTTGYNQHFMYLNQNQQTMPNGLGMGGQHYYFGLWLDYDFGGGHSRAKPKCTTYGSPQLSADEDFKVDTVEVWAVGKLPEPEEDEEGRGKKSILDMDPEVQAIMEMTGKTLHSQGLREPEDEEAAGATAAAADMARWGLQGEMTEFKKSQIKRDLEMGVVMTVFRQKAERLTVQVIMETLQVAWTRTADRNEGVLDLYEIREIRPGRNSKDFERFKDKDKHEDSTCFTIFYGSQFVLNTLSLGADSSDDAQKWLIGLDLLKEETMRASTPVLIESWLRKQMYSVNQTKTNSISLKEVKALLSLLNYKAPSTRSLKDKVKDAGVKKDHLDFVQFHNLYNLIMFEQNEILDEFKTTESCNFMLGNTDKPDASVVLLLDFQRFLLFNQKETRAHDLNWVRELMTTFIDDTMRKTNDPEFTVSEFLSFLFSKENSIWDEKCTEIRHLDMNNPLSHYWISSSHNTYLTGDQLRSESSPEAYVRCLRWGCRCLELDCWEGPGEPIIYHGWSRTTKIKFDDVVKAINEHAFVTTDFPLILSIEEHCPLEQQRHMARTFRDVFGDKLLTESVEQNAEQLPSPTQLKGKIILKHKKLNVEGAGGFKDVRKGEKCGDLEIWDPVDQRWNKHYCVISDDKLYYAEEYEEEQDPRKYQDMHTFEPWFHGGLKDRRGMAERLIQDYCAETGARDGTFLVRESNTYRADYTLSFWRGGRVQHCRIRSGTEGGSSFYYLTPNLHFPNVYCLIQHYRDNPLRCQDFELRLTDAVPQSNPHQQQRWFYSNLSRGEAEDYLLRIPRDGAFLIRQREGDPDSYAITFRGDDKVKHCRIQREGNMFLLGTTTEFESLVELVNYFRKKPLYRNIKLRYPVTPDLVARFSTAKDCASLYGLKTYVEPNEIEQAMPQSTVRALYSYQARKPDELSFNKGALIHNVIKENDGWWIGDYGGKLQLYFPSNYVEEVSNNSKAESKIMDNDDNPLGGLCKGIVEISQCNIQNLRSGKNGKAHVLTLQDKDQDNLQFDLAADSVEELFEWYQVAWDITQREMSKQFHREQEIKQQEVVEKKAEVAMEMSDLVVYCQPRSKEKDRFDRYSYKEVRSFAENKLPGKSCTKQFLQYNRKALSRIYPKNQRVESSNFDPYPMWALGCHMVALNYQTGDKYTQLNSALFSLNGQSGYVLQPEIMRCDKYNPHQEKSNVKFHINVRVMGARHLPKPGRSIASPFVEIELCGHNEDRFKTAVYRDNGLNPVWKASTEPAVFSVYEPDITFLRFVVNEEDMFSDPNFLAQATFPVKGIRSGYRSVPLKNGYSESVELASLLVHIQIEQATNTQEELYSSSIQLRKKQDESNEPFLYDTHSNLQRSGAPQTSQLTHQLSREPSERQRRAKDKKVNSSKFF</sequence>
<dbReference type="PROSITE" id="PS50008">
    <property type="entry name" value="PIPLC_Y_DOMAIN"/>
    <property type="match status" value="1"/>
</dbReference>
<name>A0AAV2L630_KNICA</name>
<keyword evidence="13" id="KW-0449">Lipoprotein</keyword>
<dbReference type="CDD" id="cd00275">
    <property type="entry name" value="C2_PLC_like"/>
    <property type="match status" value="1"/>
</dbReference>
<dbReference type="GO" id="GO:0016042">
    <property type="term" value="P:lipid catabolic process"/>
    <property type="evidence" value="ECO:0007669"/>
    <property type="project" value="UniProtKB-KW"/>
</dbReference>
<keyword evidence="9 17" id="KW-0727">SH2 domain</keyword>
<dbReference type="Gene3D" id="2.60.40.150">
    <property type="entry name" value="C2 domain"/>
    <property type="match status" value="1"/>
</dbReference>
<dbReference type="Gene3D" id="2.30.30.40">
    <property type="entry name" value="SH3 Domains"/>
    <property type="match status" value="1"/>
</dbReference>
<dbReference type="InterPro" id="IPR035023">
    <property type="entry name" value="PLC-gamma_C-SH2"/>
</dbReference>
<keyword evidence="11" id="KW-0472">Membrane</keyword>
<feature type="domain" description="C2" evidence="23">
    <location>
        <begin position="1532"/>
        <end position="1659"/>
    </location>
</feature>
<evidence type="ECO:0000259" key="23">
    <source>
        <dbReference type="PROSITE" id="PS50004"/>
    </source>
</evidence>
<dbReference type="SMART" id="SM00239">
    <property type="entry name" value="C2"/>
    <property type="match status" value="1"/>
</dbReference>
<keyword evidence="27" id="KW-1185">Reference proteome</keyword>
<dbReference type="Pfam" id="PF00387">
    <property type="entry name" value="PI-PLC-Y"/>
    <property type="match status" value="1"/>
</dbReference>
<dbReference type="Pfam" id="PF00388">
    <property type="entry name" value="PI-PLC-X"/>
    <property type="match status" value="1"/>
</dbReference>
<comment type="subcellular location">
    <subcellularLocation>
        <location evidence="2">Membrane raft</location>
    </subcellularLocation>
</comment>
<evidence type="ECO:0000256" key="2">
    <source>
        <dbReference type="ARBA" id="ARBA00004285"/>
    </source>
</evidence>
<evidence type="ECO:0000256" key="10">
    <source>
        <dbReference type="ARBA" id="ARBA00023098"/>
    </source>
</evidence>
<keyword evidence="10 19" id="KW-0443">Lipid metabolism</keyword>
<dbReference type="Gene3D" id="3.20.20.190">
    <property type="entry name" value="Phosphatidylinositol (PI) phosphodiesterase"/>
    <property type="match status" value="2"/>
</dbReference>
<evidence type="ECO:0000256" key="7">
    <source>
        <dbReference type="ARBA" id="ARBA00022837"/>
    </source>
</evidence>
<dbReference type="InterPro" id="IPR017946">
    <property type="entry name" value="PLC-like_Pdiesterase_TIM-brl"/>
</dbReference>
<feature type="domain" description="TLDc" evidence="25">
    <location>
        <begin position="274"/>
        <end position="442"/>
    </location>
</feature>
<dbReference type="CDD" id="cd09932">
    <property type="entry name" value="SH2_C-SH2_PLC_gamma_like"/>
    <property type="match status" value="1"/>
</dbReference>
<evidence type="ECO:0000259" key="21">
    <source>
        <dbReference type="PROSITE" id="PS50001"/>
    </source>
</evidence>
<dbReference type="GO" id="GO:0045121">
    <property type="term" value="C:membrane raft"/>
    <property type="evidence" value="ECO:0007669"/>
    <property type="project" value="UniProtKB-SubCell"/>
</dbReference>
<feature type="domain" description="PI-PLC Y-box" evidence="24">
    <location>
        <begin position="1426"/>
        <end position="1538"/>
    </location>
</feature>
<dbReference type="Gene3D" id="3.30.505.10">
    <property type="entry name" value="SH2 domain"/>
    <property type="match status" value="2"/>
</dbReference>
<dbReference type="PANTHER" id="PTHR10336">
    <property type="entry name" value="PHOSPHOINOSITIDE-SPECIFIC PHOSPHOLIPASE C FAMILY PROTEIN"/>
    <property type="match status" value="1"/>
</dbReference>
<dbReference type="SUPFAM" id="SSF47473">
    <property type="entry name" value="EF-hand"/>
    <property type="match status" value="1"/>
</dbReference>
<dbReference type="PROSITE" id="PS51886">
    <property type="entry name" value="TLDC"/>
    <property type="match status" value="1"/>
</dbReference>
<dbReference type="FunFam" id="2.30.30.40:FF:000119">
    <property type="entry name" value="1-phosphatidylinositol 4,5-bisphosphate phosphodiesterase gamma"/>
    <property type="match status" value="1"/>
</dbReference>
<dbReference type="SMART" id="SM00584">
    <property type="entry name" value="TLDc"/>
    <property type="match status" value="1"/>
</dbReference>
<keyword evidence="6 19" id="KW-0378">Hydrolase</keyword>
<evidence type="ECO:0000256" key="17">
    <source>
        <dbReference type="PROSITE-ProRule" id="PRU00191"/>
    </source>
</evidence>
<feature type="region of interest" description="Disordered" evidence="20">
    <location>
        <begin position="1706"/>
        <end position="1749"/>
    </location>
</feature>
<evidence type="ECO:0000256" key="20">
    <source>
        <dbReference type="SAM" id="MobiDB-lite"/>
    </source>
</evidence>